<comment type="caution">
    <text evidence="5">The sequence shown here is derived from an EMBL/GenBank/DDBJ whole genome shotgun (WGS) entry which is preliminary data.</text>
</comment>
<proteinExistence type="predicted"/>
<dbReference type="InterPro" id="IPR018060">
    <property type="entry name" value="HTH_AraC"/>
</dbReference>
<evidence type="ECO:0000256" key="2">
    <source>
        <dbReference type="ARBA" id="ARBA00023125"/>
    </source>
</evidence>
<dbReference type="InterPro" id="IPR020449">
    <property type="entry name" value="Tscrpt_reg_AraC-type_HTH"/>
</dbReference>
<dbReference type="InterPro" id="IPR050204">
    <property type="entry name" value="AraC_XylS_family_regulators"/>
</dbReference>
<keyword evidence="6" id="KW-1185">Reference proteome</keyword>
<evidence type="ECO:0000256" key="3">
    <source>
        <dbReference type="ARBA" id="ARBA00023163"/>
    </source>
</evidence>
<dbReference type="PANTHER" id="PTHR46796:SF6">
    <property type="entry name" value="ARAC SUBFAMILY"/>
    <property type="match status" value="1"/>
</dbReference>
<evidence type="ECO:0000259" key="4">
    <source>
        <dbReference type="PROSITE" id="PS01124"/>
    </source>
</evidence>
<dbReference type="SUPFAM" id="SSF46689">
    <property type="entry name" value="Homeodomain-like"/>
    <property type="match status" value="2"/>
</dbReference>
<evidence type="ECO:0000313" key="6">
    <source>
        <dbReference type="Proteomes" id="UP001285154"/>
    </source>
</evidence>
<dbReference type="InterPro" id="IPR009057">
    <property type="entry name" value="Homeodomain-like_sf"/>
</dbReference>
<dbReference type="SMART" id="SM00342">
    <property type="entry name" value="HTH_ARAC"/>
    <property type="match status" value="1"/>
</dbReference>
<dbReference type="Proteomes" id="UP001285154">
    <property type="component" value="Unassembled WGS sequence"/>
</dbReference>
<dbReference type="PROSITE" id="PS01124">
    <property type="entry name" value="HTH_ARAC_FAMILY_2"/>
    <property type="match status" value="1"/>
</dbReference>
<feature type="domain" description="HTH araC/xylS-type" evidence="4">
    <location>
        <begin position="211"/>
        <end position="309"/>
    </location>
</feature>
<name>A0ABU5A7P1_9HYPH</name>
<dbReference type="RefSeq" id="WP_320248211.1">
    <property type="nucleotide sequence ID" value="NZ_JAVIIQ010000005.1"/>
</dbReference>
<keyword evidence="3" id="KW-0804">Transcription</keyword>
<dbReference type="EMBL" id="JAVIIQ010000005">
    <property type="protein sequence ID" value="MDX8532211.1"/>
    <property type="molecule type" value="Genomic_DNA"/>
</dbReference>
<gene>
    <name evidence="5" type="ORF">RFM42_14540</name>
</gene>
<accession>A0ABU5A7P1</accession>
<reference evidence="5 6" key="1">
    <citation type="submission" date="2023-08" db="EMBL/GenBank/DDBJ databases">
        <title>Implementing the SeqCode for naming new Mesorhizobium species isolated from Vachellia karroo root nodules.</title>
        <authorList>
            <person name="Van Lill M."/>
        </authorList>
    </citation>
    <scope>NUCLEOTIDE SEQUENCE [LARGE SCALE GENOMIC DNA]</scope>
    <source>
        <strain evidence="5 6">VK25D</strain>
    </source>
</reference>
<sequence length="313" mass="34980">MDRGLAGRPRFLFTHFGMLRLQDYAIFNHLQQSGAPLRASTRLGEGLAAALWERAGHGHYRYKPANHHTLSFWVAEGAGFRRLRGRGYDPIHGESSLWVVPAGAPTAWEAAGKGRLLHFYIPKQVFEARVVETLDADPNLISLREEGLQRDPSLENIIRSIILPLSWEEPADRIAITEAGEMLTTYLAARCSERAPGALFIRGGLAPVVLRRVKEYVEANLERDLAIEDLAAVAGLSPYHFARTFKRSTGCGPYAYVLRRRTERAKRLLAAGKMSLPDVAQACGFGSQSHFSARFREITGLTPRQFGRCFHDR</sequence>
<evidence type="ECO:0000256" key="1">
    <source>
        <dbReference type="ARBA" id="ARBA00023015"/>
    </source>
</evidence>
<dbReference type="PRINTS" id="PR00032">
    <property type="entry name" value="HTHARAC"/>
</dbReference>
<keyword evidence="2" id="KW-0238">DNA-binding</keyword>
<protein>
    <submittedName>
        <fullName evidence="5">AraC family transcriptional regulator</fullName>
    </submittedName>
</protein>
<organism evidence="5 6">
    <name type="scientific">Mesorhizobium vachelliae</name>
    <dbReference type="NCBI Taxonomy" id="3072309"/>
    <lineage>
        <taxon>Bacteria</taxon>
        <taxon>Pseudomonadati</taxon>
        <taxon>Pseudomonadota</taxon>
        <taxon>Alphaproteobacteria</taxon>
        <taxon>Hyphomicrobiales</taxon>
        <taxon>Phyllobacteriaceae</taxon>
        <taxon>Mesorhizobium</taxon>
    </lineage>
</organism>
<dbReference type="Gene3D" id="1.10.10.60">
    <property type="entry name" value="Homeodomain-like"/>
    <property type="match status" value="2"/>
</dbReference>
<evidence type="ECO:0000313" key="5">
    <source>
        <dbReference type="EMBL" id="MDX8532211.1"/>
    </source>
</evidence>
<dbReference type="Pfam" id="PF12833">
    <property type="entry name" value="HTH_18"/>
    <property type="match status" value="1"/>
</dbReference>
<keyword evidence="1" id="KW-0805">Transcription regulation</keyword>
<dbReference type="PANTHER" id="PTHR46796">
    <property type="entry name" value="HTH-TYPE TRANSCRIPTIONAL ACTIVATOR RHAS-RELATED"/>
    <property type="match status" value="1"/>
</dbReference>